<proteinExistence type="predicted"/>
<dbReference type="InterPro" id="IPR019289">
    <property type="entry name" value="Phage_tail_E/E"/>
</dbReference>
<dbReference type="AlphaFoldDB" id="A0AAU7KE63"/>
<evidence type="ECO:0000313" key="1">
    <source>
        <dbReference type="EMBL" id="XBO69762.1"/>
    </source>
</evidence>
<protein>
    <submittedName>
        <fullName evidence="1">Phage tail assembly protein</fullName>
    </submittedName>
</protein>
<dbReference type="Pfam" id="PF10109">
    <property type="entry name" value="Phage_TAC_7"/>
    <property type="match status" value="1"/>
</dbReference>
<sequence length="102" mass="10889">MTKAQTAQAISETITLDTPIARGETTIDEIIVRKPTSGELRGVALSDVLQLQVDALVKITPRLSSPALTEPEMRHLDPADLVQIGGVIAGFLLTKRAKGETV</sequence>
<accession>A0AAU7KE63</accession>
<gene>
    <name evidence="1" type="ORF">NFG58_14150</name>
</gene>
<dbReference type="EMBL" id="CP098827">
    <property type="protein sequence ID" value="XBO69762.1"/>
    <property type="molecule type" value="Genomic_DNA"/>
</dbReference>
<reference evidence="1" key="1">
    <citation type="submission" date="2022-06" db="EMBL/GenBank/DDBJ databases">
        <title>A novel DMS-producing enzyme.</title>
        <authorList>
            <person name="Zhang Y."/>
        </authorList>
    </citation>
    <scope>NUCLEOTIDE SEQUENCE</scope>
    <source>
        <strain evidence="1">RT37</strain>
    </source>
</reference>
<organism evidence="1">
    <name type="scientific">Halomonas sp. RT37</name>
    <dbReference type="NCBI Taxonomy" id="2950872"/>
    <lineage>
        <taxon>Bacteria</taxon>
        <taxon>Pseudomonadati</taxon>
        <taxon>Pseudomonadota</taxon>
        <taxon>Gammaproteobacteria</taxon>
        <taxon>Oceanospirillales</taxon>
        <taxon>Halomonadaceae</taxon>
        <taxon>Halomonas</taxon>
    </lineage>
</organism>
<dbReference type="RefSeq" id="WP_348826795.1">
    <property type="nucleotide sequence ID" value="NZ_CP098827.1"/>
</dbReference>
<name>A0AAU7KE63_9GAMM</name>